<feature type="transmembrane region" description="Helical" evidence="10">
    <location>
        <begin position="37"/>
        <end position="55"/>
    </location>
</feature>
<comment type="caution">
    <text evidence="11">The sequence shown here is derived from an EMBL/GenBank/DDBJ whole genome shotgun (WGS) entry which is preliminary data.</text>
</comment>
<evidence type="ECO:0000256" key="7">
    <source>
        <dbReference type="ARBA" id="ARBA00022692"/>
    </source>
</evidence>
<keyword evidence="8 10" id="KW-1133">Transmembrane helix</keyword>
<sequence length="209" mass="24246">MNMFEQILAGFEAMSGWEYVGVFLGLAYLILVMKESLWCWPAAFISTLIYTILFWQGALLMESLLSFYYLLMAIYGWWQWRKADKTASATDSSSIVSWAATTHIKWIAAATVISVVLGYVMDEHTHAKMAYLDSFTTVFAVMTTYMVTQKVLENWLYWIVIDLASIFLYVEMNYYPTAILFVLYTGLAWQGYLIWRKQLPVNQAIHYES</sequence>
<evidence type="ECO:0000313" key="12">
    <source>
        <dbReference type="Proteomes" id="UP001257914"/>
    </source>
</evidence>
<evidence type="ECO:0000256" key="1">
    <source>
        <dbReference type="ARBA" id="ARBA00002672"/>
    </source>
</evidence>
<keyword evidence="6" id="KW-1003">Cell membrane</keyword>
<protein>
    <recommendedName>
        <fullName evidence="4">Nicotinamide riboside transporter PnuC</fullName>
    </recommendedName>
</protein>
<dbReference type="Pfam" id="PF04973">
    <property type="entry name" value="NMN_transporter"/>
    <property type="match status" value="1"/>
</dbReference>
<organism evidence="11 12">
    <name type="scientific">Psychrosphaera aquimarina</name>
    <dbReference type="NCBI Taxonomy" id="2044854"/>
    <lineage>
        <taxon>Bacteria</taxon>
        <taxon>Pseudomonadati</taxon>
        <taxon>Pseudomonadota</taxon>
        <taxon>Gammaproteobacteria</taxon>
        <taxon>Alteromonadales</taxon>
        <taxon>Pseudoalteromonadaceae</taxon>
        <taxon>Psychrosphaera</taxon>
    </lineage>
</organism>
<dbReference type="RefSeq" id="WP_216056692.1">
    <property type="nucleotide sequence ID" value="NZ_JAWCUA010000003.1"/>
</dbReference>
<feature type="transmembrane region" description="Helical" evidence="10">
    <location>
        <begin position="155"/>
        <end position="172"/>
    </location>
</feature>
<evidence type="ECO:0000256" key="8">
    <source>
        <dbReference type="ARBA" id="ARBA00022989"/>
    </source>
</evidence>
<dbReference type="Proteomes" id="UP001257914">
    <property type="component" value="Unassembled WGS sequence"/>
</dbReference>
<dbReference type="EMBL" id="JAWCUA010000003">
    <property type="protein sequence ID" value="MDU0112144.1"/>
    <property type="molecule type" value="Genomic_DNA"/>
</dbReference>
<evidence type="ECO:0000256" key="5">
    <source>
        <dbReference type="ARBA" id="ARBA00022448"/>
    </source>
</evidence>
<feature type="transmembrane region" description="Helical" evidence="10">
    <location>
        <begin position="178"/>
        <end position="195"/>
    </location>
</feature>
<dbReference type="InterPro" id="IPR006419">
    <property type="entry name" value="NMN_transpt_PnuC"/>
</dbReference>
<dbReference type="NCBIfam" id="TIGR01528">
    <property type="entry name" value="NMN_trans_PnuC"/>
    <property type="match status" value="1"/>
</dbReference>
<gene>
    <name evidence="11" type="primary">pnuC</name>
    <name evidence="11" type="ORF">RT723_03840</name>
</gene>
<proteinExistence type="inferred from homology"/>
<evidence type="ECO:0000256" key="2">
    <source>
        <dbReference type="ARBA" id="ARBA00004651"/>
    </source>
</evidence>
<dbReference type="PANTHER" id="PTHR36122">
    <property type="entry name" value="NICOTINAMIDE RIBOSIDE TRANSPORTER PNUC"/>
    <property type="match status" value="1"/>
</dbReference>
<evidence type="ECO:0000256" key="3">
    <source>
        <dbReference type="ARBA" id="ARBA00006669"/>
    </source>
</evidence>
<evidence type="ECO:0000256" key="10">
    <source>
        <dbReference type="SAM" id="Phobius"/>
    </source>
</evidence>
<keyword evidence="9 10" id="KW-0472">Membrane</keyword>
<evidence type="ECO:0000256" key="9">
    <source>
        <dbReference type="ARBA" id="ARBA00023136"/>
    </source>
</evidence>
<comment type="function">
    <text evidence="1">Required for nicotinamide riboside transport across the inner membrane.</text>
</comment>
<reference evidence="11 12" key="1">
    <citation type="submission" date="2023-10" db="EMBL/GenBank/DDBJ databases">
        <title>Psychrosphaera aquimaarina strain SW33 isolated from seawater.</title>
        <authorList>
            <person name="Bayburt H."/>
            <person name="Kim J.M."/>
            <person name="Choi B.J."/>
            <person name="Jeon C.O."/>
        </authorList>
    </citation>
    <scope>NUCLEOTIDE SEQUENCE [LARGE SCALE GENOMIC DNA]</scope>
    <source>
        <strain evidence="11 12">KCTC 52743</strain>
    </source>
</reference>
<feature type="transmembrane region" description="Helical" evidence="10">
    <location>
        <begin position="6"/>
        <end position="30"/>
    </location>
</feature>
<dbReference type="PANTHER" id="PTHR36122:SF2">
    <property type="entry name" value="NICOTINAMIDE RIBOSIDE TRANSPORTER PNUC"/>
    <property type="match status" value="1"/>
</dbReference>
<comment type="subcellular location">
    <subcellularLocation>
        <location evidence="2">Cell membrane</location>
        <topology evidence="2">Multi-pass membrane protein</topology>
    </subcellularLocation>
</comment>
<keyword evidence="5" id="KW-0813">Transport</keyword>
<accession>A0ABU3QXH9</accession>
<evidence type="ECO:0000313" key="11">
    <source>
        <dbReference type="EMBL" id="MDU0112144.1"/>
    </source>
</evidence>
<evidence type="ECO:0000256" key="6">
    <source>
        <dbReference type="ARBA" id="ARBA00022475"/>
    </source>
</evidence>
<comment type="similarity">
    <text evidence="3">Belongs to the nicotinamide ribonucleoside (NR) uptake permease (TC 4.B.1) family.</text>
</comment>
<keyword evidence="12" id="KW-1185">Reference proteome</keyword>
<name>A0ABU3QXH9_9GAMM</name>
<feature type="transmembrane region" description="Helical" evidence="10">
    <location>
        <begin position="98"/>
        <end position="117"/>
    </location>
</feature>
<keyword evidence="7 10" id="KW-0812">Transmembrane</keyword>
<evidence type="ECO:0000256" key="4">
    <source>
        <dbReference type="ARBA" id="ARBA00017522"/>
    </source>
</evidence>